<dbReference type="Proteomes" id="UP000276133">
    <property type="component" value="Unassembled WGS sequence"/>
</dbReference>
<gene>
    <name evidence="2" type="ORF">BpHYR1_034480</name>
</gene>
<evidence type="ECO:0000313" key="2">
    <source>
        <dbReference type="EMBL" id="RNA09735.1"/>
    </source>
</evidence>
<dbReference type="EMBL" id="REGN01006375">
    <property type="protein sequence ID" value="RNA09735.1"/>
    <property type="molecule type" value="Genomic_DNA"/>
</dbReference>
<keyword evidence="1" id="KW-1133">Transmembrane helix</keyword>
<sequence>MLNPDRRYYKNINFITFIEIFMFYSLFASFIANLYKYYSKCVFSFISRGNNFILKTKGFFLDHFGIHSTALWFRPHSNLPIFHPYSKQHLSPDRNDHLFPLTFQKLIFLSQKPPPVASKLFCQGHQERALNPEQCLFKVAYTSAFLKPQLISRISTVPWELPAARNLPLGFHFRLQIVSALEYSAILVFVL</sequence>
<reference evidence="2 3" key="1">
    <citation type="journal article" date="2018" name="Sci. Rep.">
        <title>Genomic signatures of local adaptation to the degree of environmental predictability in rotifers.</title>
        <authorList>
            <person name="Franch-Gras L."/>
            <person name="Hahn C."/>
            <person name="Garcia-Roger E.M."/>
            <person name="Carmona M.J."/>
            <person name="Serra M."/>
            <person name="Gomez A."/>
        </authorList>
    </citation>
    <scope>NUCLEOTIDE SEQUENCE [LARGE SCALE GENOMIC DNA]</scope>
    <source>
        <strain evidence="2">HYR1</strain>
    </source>
</reference>
<evidence type="ECO:0000256" key="1">
    <source>
        <dbReference type="SAM" id="Phobius"/>
    </source>
</evidence>
<keyword evidence="1" id="KW-0812">Transmembrane</keyword>
<evidence type="ECO:0000313" key="3">
    <source>
        <dbReference type="Proteomes" id="UP000276133"/>
    </source>
</evidence>
<protein>
    <submittedName>
        <fullName evidence="2">Uncharacterized protein</fullName>
    </submittedName>
</protein>
<accession>A0A3M7QFL9</accession>
<dbReference type="AlphaFoldDB" id="A0A3M7QFL9"/>
<feature type="transmembrane region" description="Helical" evidence="1">
    <location>
        <begin position="12"/>
        <end position="35"/>
    </location>
</feature>
<organism evidence="2 3">
    <name type="scientific">Brachionus plicatilis</name>
    <name type="common">Marine rotifer</name>
    <name type="synonym">Brachionus muelleri</name>
    <dbReference type="NCBI Taxonomy" id="10195"/>
    <lineage>
        <taxon>Eukaryota</taxon>
        <taxon>Metazoa</taxon>
        <taxon>Spiralia</taxon>
        <taxon>Gnathifera</taxon>
        <taxon>Rotifera</taxon>
        <taxon>Eurotatoria</taxon>
        <taxon>Monogononta</taxon>
        <taxon>Pseudotrocha</taxon>
        <taxon>Ploima</taxon>
        <taxon>Brachionidae</taxon>
        <taxon>Brachionus</taxon>
    </lineage>
</organism>
<keyword evidence="1" id="KW-0472">Membrane</keyword>
<comment type="caution">
    <text evidence="2">The sequence shown here is derived from an EMBL/GenBank/DDBJ whole genome shotgun (WGS) entry which is preliminary data.</text>
</comment>
<proteinExistence type="predicted"/>
<name>A0A3M7QFL9_BRAPC</name>
<keyword evidence="3" id="KW-1185">Reference proteome</keyword>